<gene>
    <name evidence="2" type="ORF">S01H1_23702</name>
</gene>
<name>X0UF50_9ZZZZ</name>
<feature type="transmembrane region" description="Helical" evidence="1">
    <location>
        <begin position="69"/>
        <end position="93"/>
    </location>
</feature>
<comment type="caution">
    <text evidence="2">The sequence shown here is derived from an EMBL/GenBank/DDBJ whole genome shotgun (WGS) entry which is preliminary data.</text>
</comment>
<feature type="transmembrane region" description="Helical" evidence="1">
    <location>
        <begin position="12"/>
        <end position="35"/>
    </location>
</feature>
<protein>
    <recommendedName>
        <fullName evidence="3">Abortive infection protein</fullName>
    </recommendedName>
</protein>
<feature type="non-terminal residue" evidence="2">
    <location>
        <position position="124"/>
    </location>
</feature>
<keyword evidence="1" id="KW-0472">Membrane</keyword>
<feature type="non-terminal residue" evidence="2">
    <location>
        <position position="1"/>
    </location>
</feature>
<keyword evidence="1" id="KW-0812">Transmembrane</keyword>
<accession>X0UF50</accession>
<proteinExistence type="predicted"/>
<sequence>VWRGYQTFPWRISPLALVVGAVGVVLWIGLCHARLEPKLLTPLGLEGMIARGQRSAYNPLVQLGDTPGWAYLFLAIRFIGLAIVVPVIEEFFLRGFLMRFVMHDQWWQIPFGTVSRLAVVVGTA</sequence>
<evidence type="ECO:0008006" key="3">
    <source>
        <dbReference type="Google" id="ProtNLM"/>
    </source>
</evidence>
<evidence type="ECO:0000313" key="2">
    <source>
        <dbReference type="EMBL" id="GAF87125.1"/>
    </source>
</evidence>
<organism evidence="2">
    <name type="scientific">marine sediment metagenome</name>
    <dbReference type="NCBI Taxonomy" id="412755"/>
    <lineage>
        <taxon>unclassified sequences</taxon>
        <taxon>metagenomes</taxon>
        <taxon>ecological metagenomes</taxon>
    </lineage>
</organism>
<keyword evidence="1" id="KW-1133">Transmembrane helix</keyword>
<reference evidence="2" key="1">
    <citation type="journal article" date="2014" name="Front. Microbiol.">
        <title>High frequency of phylogenetically diverse reductive dehalogenase-homologous genes in deep subseafloor sedimentary metagenomes.</title>
        <authorList>
            <person name="Kawai M."/>
            <person name="Futagami T."/>
            <person name="Toyoda A."/>
            <person name="Takaki Y."/>
            <person name="Nishi S."/>
            <person name="Hori S."/>
            <person name="Arai W."/>
            <person name="Tsubouchi T."/>
            <person name="Morono Y."/>
            <person name="Uchiyama I."/>
            <person name="Ito T."/>
            <person name="Fujiyama A."/>
            <person name="Inagaki F."/>
            <person name="Takami H."/>
        </authorList>
    </citation>
    <scope>NUCLEOTIDE SEQUENCE</scope>
    <source>
        <strain evidence="2">Expedition CK06-06</strain>
    </source>
</reference>
<dbReference type="EMBL" id="BARS01013784">
    <property type="protein sequence ID" value="GAF87125.1"/>
    <property type="molecule type" value="Genomic_DNA"/>
</dbReference>
<evidence type="ECO:0000256" key="1">
    <source>
        <dbReference type="SAM" id="Phobius"/>
    </source>
</evidence>
<dbReference type="AlphaFoldDB" id="X0UF50"/>